<dbReference type="PROSITE" id="PS50885">
    <property type="entry name" value="HAMP"/>
    <property type="match status" value="1"/>
</dbReference>
<evidence type="ECO:0000256" key="10">
    <source>
        <dbReference type="ARBA" id="ARBA00022840"/>
    </source>
</evidence>
<feature type="domain" description="Histidine kinase" evidence="15">
    <location>
        <begin position="239"/>
        <end position="449"/>
    </location>
</feature>
<keyword evidence="12" id="KW-0902">Two-component regulatory system</keyword>
<dbReference type="RefSeq" id="WP_090843700.1">
    <property type="nucleotide sequence ID" value="NZ_FNIL01000011.1"/>
</dbReference>
<reference evidence="18" key="1">
    <citation type="submission" date="2016-10" db="EMBL/GenBank/DDBJ databases">
        <authorList>
            <person name="Varghese N."/>
            <person name="Submissions S."/>
        </authorList>
    </citation>
    <scope>NUCLEOTIDE SEQUENCE [LARGE SCALE GENOMIC DNA]</scope>
    <source>
        <strain evidence="18">CGMCC 1.10369</strain>
    </source>
</reference>
<dbReference type="SUPFAM" id="SSF55874">
    <property type="entry name" value="ATPase domain of HSP90 chaperone/DNA topoisomerase II/histidine kinase"/>
    <property type="match status" value="1"/>
</dbReference>
<evidence type="ECO:0000256" key="2">
    <source>
        <dbReference type="ARBA" id="ARBA00004651"/>
    </source>
</evidence>
<dbReference type="GO" id="GO:0005524">
    <property type="term" value="F:ATP binding"/>
    <property type="evidence" value="ECO:0007669"/>
    <property type="project" value="UniProtKB-KW"/>
</dbReference>
<dbReference type="FunFam" id="3.30.565.10:FF:000006">
    <property type="entry name" value="Sensor histidine kinase WalK"/>
    <property type="match status" value="1"/>
</dbReference>
<keyword evidence="11 14" id="KW-1133">Transmembrane helix</keyword>
<keyword evidence="7 14" id="KW-0812">Transmembrane</keyword>
<dbReference type="Gene3D" id="6.10.340.10">
    <property type="match status" value="1"/>
</dbReference>
<dbReference type="InterPro" id="IPR005467">
    <property type="entry name" value="His_kinase_dom"/>
</dbReference>
<evidence type="ECO:0000256" key="11">
    <source>
        <dbReference type="ARBA" id="ARBA00022989"/>
    </source>
</evidence>
<comment type="subcellular location">
    <subcellularLocation>
        <location evidence="2">Cell membrane</location>
        <topology evidence="2">Multi-pass membrane protein</topology>
    </subcellularLocation>
</comment>
<dbReference type="SMART" id="SM00387">
    <property type="entry name" value="HATPase_c"/>
    <property type="match status" value="1"/>
</dbReference>
<dbReference type="InterPro" id="IPR004358">
    <property type="entry name" value="Sig_transdc_His_kin-like_C"/>
</dbReference>
<evidence type="ECO:0000259" key="16">
    <source>
        <dbReference type="PROSITE" id="PS50885"/>
    </source>
</evidence>
<proteinExistence type="predicted"/>
<dbReference type="Proteomes" id="UP000198778">
    <property type="component" value="Unassembled WGS sequence"/>
</dbReference>
<dbReference type="PANTHER" id="PTHR45528:SF1">
    <property type="entry name" value="SENSOR HISTIDINE KINASE CPXA"/>
    <property type="match status" value="1"/>
</dbReference>
<dbReference type="Pfam" id="PF00512">
    <property type="entry name" value="HisKA"/>
    <property type="match status" value="1"/>
</dbReference>
<evidence type="ECO:0000256" key="7">
    <source>
        <dbReference type="ARBA" id="ARBA00022692"/>
    </source>
</evidence>
<dbReference type="Gene3D" id="1.10.287.130">
    <property type="match status" value="1"/>
</dbReference>
<evidence type="ECO:0000256" key="4">
    <source>
        <dbReference type="ARBA" id="ARBA00022475"/>
    </source>
</evidence>
<keyword evidence="10" id="KW-0067">ATP-binding</keyword>
<dbReference type="STRING" id="745820.SAMN04488053_11193"/>
<evidence type="ECO:0000256" key="13">
    <source>
        <dbReference type="ARBA" id="ARBA00023136"/>
    </source>
</evidence>
<gene>
    <name evidence="17" type="ORF">SAMN04488053_11193</name>
</gene>
<evidence type="ECO:0000313" key="18">
    <source>
        <dbReference type="Proteomes" id="UP000198778"/>
    </source>
</evidence>
<evidence type="ECO:0000256" key="9">
    <source>
        <dbReference type="ARBA" id="ARBA00022777"/>
    </source>
</evidence>
<keyword evidence="18" id="KW-1185">Reference proteome</keyword>
<dbReference type="InterPro" id="IPR036097">
    <property type="entry name" value="HisK_dim/P_sf"/>
</dbReference>
<feature type="domain" description="HAMP" evidence="16">
    <location>
        <begin position="177"/>
        <end position="231"/>
    </location>
</feature>
<dbReference type="InterPro" id="IPR003594">
    <property type="entry name" value="HATPase_dom"/>
</dbReference>
<feature type="transmembrane region" description="Helical" evidence="14">
    <location>
        <begin position="152"/>
        <end position="172"/>
    </location>
</feature>
<name>A0A1H0ISU6_9BACI</name>
<dbReference type="PROSITE" id="PS50109">
    <property type="entry name" value="HIS_KIN"/>
    <property type="match status" value="1"/>
</dbReference>
<dbReference type="SUPFAM" id="SSF158472">
    <property type="entry name" value="HAMP domain-like"/>
    <property type="match status" value="1"/>
</dbReference>
<keyword evidence="5" id="KW-0597">Phosphoprotein</keyword>
<dbReference type="Pfam" id="PF02518">
    <property type="entry name" value="HATPase_c"/>
    <property type="match status" value="1"/>
</dbReference>
<evidence type="ECO:0000256" key="12">
    <source>
        <dbReference type="ARBA" id="ARBA00023012"/>
    </source>
</evidence>
<dbReference type="SUPFAM" id="SSF47384">
    <property type="entry name" value="Homodimeric domain of signal transducing histidine kinase"/>
    <property type="match status" value="1"/>
</dbReference>
<dbReference type="CDD" id="cd00082">
    <property type="entry name" value="HisKA"/>
    <property type="match status" value="1"/>
</dbReference>
<accession>A0A1H0ISU6</accession>
<dbReference type="CDD" id="cd06225">
    <property type="entry name" value="HAMP"/>
    <property type="match status" value="1"/>
</dbReference>
<dbReference type="EMBL" id="FNIL01000011">
    <property type="protein sequence ID" value="SDO34546.1"/>
    <property type="molecule type" value="Genomic_DNA"/>
</dbReference>
<dbReference type="InterPro" id="IPR036890">
    <property type="entry name" value="HATPase_C_sf"/>
</dbReference>
<keyword evidence="13 14" id="KW-0472">Membrane</keyword>
<dbReference type="InterPro" id="IPR003660">
    <property type="entry name" value="HAMP_dom"/>
</dbReference>
<dbReference type="PRINTS" id="PR00344">
    <property type="entry name" value="BCTRLSENSOR"/>
</dbReference>
<dbReference type="AlphaFoldDB" id="A0A1H0ISU6"/>
<dbReference type="EC" id="2.7.13.3" evidence="3"/>
<evidence type="ECO:0000256" key="14">
    <source>
        <dbReference type="SAM" id="Phobius"/>
    </source>
</evidence>
<evidence type="ECO:0000256" key="8">
    <source>
        <dbReference type="ARBA" id="ARBA00022741"/>
    </source>
</evidence>
<dbReference type="PANTHER" id="PTHR45528">
    <property type="entry name" value="SENSOR HISTIDINE KINASE CPXA"/>
    <property type="match status" value="1"/>
</dbReference>
<keyword evidence="9 17" id="KW-0418">Kinase</keyword>
<dbReference type="InterPro" id="IPR003661">
    <property type="entry name" value="HisK_dim/P_dom"/>
</dbReference>
<evidence type="ECO:0000256" key="6">
    <source>
        <dbReference type="ARBA" id="ARBA00022679"/>
    </source>
</evidence>
<keyword evidence="6" id="KW-0808">Transferase</keyword>
<evidence type="ECO:0000256" key="5">
    <source>
        <dbReference type="ARBA" id="ARBA00022553"/>
    </source>
</evidence>
<dbReference type="SMART" id="SM00304">
    <property type="entry name" value="HAMP"/>
    <property type="match status" value="1"/>
</dbReference>
<dbReference type="FunFam" id="1.10.287.130:FF:000001">
    <property type="entry name" value="Two-component sensor histidine kinase"/>
    <property type="match status" value="1"/>
</dbReference>
<evidence type="ECO:0000313" key="17">
    <source>
        <dbReference type="EMBL" id="SDO34546.1"/>
    </source>
</evidence>
<evidence type="ECO:0000256" key="1">
    <source>
        <dbReference type="ARBA" id="ARBA00000085"/>
    </source>
</evidence>
<comment type="catalytic activity">
    <reaction evidence="1">
        <text>ATP + protein L-histidine = ADP + protein N-phospho-L-histidine.</text>
        <dbReference type="EC" id="2.7.13.3"/>
    </reaction>
</comment>
<keyword evidence="4" id="KW-1003">Cell membrane</keyword>
<evidence type="ECO:0000259" key="15">
    <source>
        <dbReference type="PROSITE" id="PS50109"/>
    </source>
</evidence>
<dbReference type="GO" id="GO:0000155">
    <property type="term" value="F:phosphorelay sensor kinase activity"/>
    <property type="evidence" value="ECO:0007669"/>
    <property type="project" value="InterPro"/>
</dbReference>
<dbReference type="Gene3D" id="3.30.565.10">
    <property type="entry name" value="Histidine kinase-like ATPase, C-terminal domain"/>
    <property type="match status" value="1"/>
</dbReference>
<dbReference type="InterPro" id="IPR050398">
    <property type="entry name" value="HssS/ArlS-like"/>
</dbReference>
<dbReference type="SMART" id="SM00388">
    <property type="entry name" value="HisKA"/>
    <property type="match status" value="1"/>
</dbReference>
<sequence length="455" mass="50287">MKLSQRITLVSTGMLFIILVMVNIGIYFVFQYNLLQGEMDRTLDQARAVAAAVSTQPEENPASFIESYVSGDGMVRVLSPEGESLLTVTTQNTQLASIPTPEAAEAQERTESFLFEGLPHASAQVPVLWEAGEVMSLQVVDPLPTYQETLQTLQVVLIFASLIILLPSFLAARSLARFVLRPIQALVATMKQIQADGTFQKIDYDSKGKDELADMGRTFNHMIELLKQNYEKQQQFVSDASHELKTPLTVIDSYAQLLRRRGREKPEVFEEAVEAISSEAARMKEMTNQMLALATGESITVEKEVINTVPVFQGVAQQLATAYERKISVKGESTAYISGNELQLKQLAYLLIENAIKYSEQEVLIQIQKEEPQVNISIIDKGIGISSEDKAQIFDRFYRVDKARTRESGGTGLGLAIAENITAFHQGEIVVESEPGKGSIFTVKLPLVKEGGTEG</sequence>
<dbReference type="GO" id="GO:0005886">
    <property type="term" value="C:plasma membrane"/>
    <property type="evidence" value="ECO:0007669"/>
    <property type="project" value="UniProtKB-SubCell"/>
</dbReference>
<protein>
    <recommendedName>
        <fullName evidence="3">histidine kinase</fullName>
        <ecNumber evidence="3">2.7.13.3</ecNumber>
    </recommendedName>
</protein>
<feature type="transmembrane region" description="Helical" evidence="14">
    <location>
        <begin position="7"/>
        <end position="30"/>
    </location>
</feature>
<keyword evidence="8" id="KW-0547">Nucleotide-binding</keyword>
<organism evidence="17 18">
    <name type="scientific">Alkalicoccus daliensis</name>
    <dbReference type="NCBI Taxonomy" id="745820"/>
    <lineage>
        <taxon>Bacteria</taxon>
        <taxon>Bacillati</taxon>
        <taxon>Bacillota</taxon>
        <taxon>Bacilli</taxon>
        <taxon>Bacillales</taxon>
        <taxon>Bacillaceae</taxon>
        <taxon>Alkalicoccus</taxon>
    </lineage>
</organism>
<dbReference type="Pfam" id="PF00672">
    <property type="entry name" value="HAMP"/>
    <property type="match status" value="1"/>
</dbReference>
<dbReference type="OrthoDB" id="9786919at2"/>
<evidence type="ECO:0000256" key="3">
    <source>
        <dbReference type="ARBA" id="ARBA00012438"/>
    </source>
</evidence>